<evidence type="ECO:0000256" key="1">
    <source>
        <dbReference type="SAM" id="SignalP"/>
    </source>
</evidence>
<reference evidence="2" key="1">
    <citation type="submission" date="2019-04" db="EMBL/GenBank/DDBJ databases">
        <title>Sequencing of skin fungus with MAO and IRED activity.</title>
        <authorList>
            <person name="Marsaioli A.J."/>
            <person name="Bonatto J.M.C."/>
            <person name="Reis Junior O."/>
        </authorList>
    </citation>
    <scope>NUCLEOTIDE SEQUENCE</scope>
    <source>
        <strain evidence="2">28M1</strain>
    </source>
</reference>
<gene>
    <name evidence="2" type="ORF">E8E12_010077</name>
</gene>
<feature type="signal peptide" evidence="1">
    <location>
        <begin position="1"/>
        <end position="16"/>
    </location>
</feature>
<dbReference type="Proteomes" id="UP000758155">
    <property type="component" value="Unassembled WGS sequence"/>
</dbReference>
<dbReference type="AlphaFoldDB" id="A0A9P4WV89"/>
<keyword evidence="1" id="KW-0732">Signal</keyword>
<proteinExistence type="predicted"/>
<dbReference type="EMBL" id="SWKV01000011">
    <property type="protein sequence ID" value="KAF3043774.1"/>
    <property type="molecule type" value="Genomic_DNA"/>
</dbReference>
<organism evidence="2 3">
    <name type="scientific">Didymella heteroderae</name>
    <dbReference type="NCBI Taxonomy" id="1769908"/>
    <lineage>
        <taxon>Eukaryota</taxon>
        <taxon>Fungi</taxon>
        <taxon>Dikarya</taxon>
        <taxon>Ascomycota</taxon>
        <taxon>Pezizomycotina</taxon>
        <taxon>Dothideomycetes</taxon>
        <taxon>Pleosporomycetidae</taxon>
        <taxon>Pleosporales</taxon>
        <taxon>Pleosporineae</taxon>
        <taxon>Didymellaceae</taxon>
        <taxon>Didymella</taxon>
    </lineage>
</organism>
<dbReference type="PANTHER" id="PTHR36578:SF1">
    <property type="entry name" value="APPLE DOMAIN-CONTAINING PROTEIN"/>
    <property type="match status" value="1"/>
</dbReference>
<keyword evidence="3" id="KW-1185">Reference proteome</keyword>
<accession>A0A9P4WV89</accession>
<evidence type="ECO:0000313" key="3">
    <source>
        <dbReference type="Proteomes" id="UP000758155"/>
    </source>
</evidence>
<name>A0A9P4WV89_9PLEO</name>
<comment type="caution">
    <text evidence="2">The sequence shown here is derived from an EMBL/GenBank/DDBJ whole genome shotgun (WGS) entry which is preliminary data.</text>
</comment>
<protein>
    <recommendedName>
        <fullName evidence="4">Carbohydrate-binding-like protein</fullName>
    </recommendedName>
</protein>
<dbReference type="PANTHER" id="PTHR36578">
    <property type="entry name" value="CHROMOSOME 15, WHOLE GENOME SHOTGUN SEQUENCE"/>
    <property type="match status" value="1"/>
</dbReference>
<sequence length="367" mass="38950">MRYAVAASAILGAVAAAPQMINIEAALAVPTPTVLGPAIEATKPAPVSYNPTVAASSVAEVVQSEGVIEKRDVPSACGTVLPGGTGPYPASGTADSDYTAAGSSLRLKAQQAVTPSGYDLSFQDQLGSSQQIGYLTYKNLDSYDPSVCAQACDSEKFCLGFNIYFERDPKYDPQNGCANPPAVTNIKCSLYGYNVAQAAATNQGQWRGPEDANGQAFHVVITGSNGYSKQSKPLPTVPDFQSPTSLPAAINAPLDGTYDTYTGMRLFNDNPYDPSLCAAACEAQTTYDVNHPAQDGSYKTCNFFNSYVLTKNDVPLGTYCSFYTRTWDSSYAVNTGYYYGDDVYKVRNSASYVITNPTAPKMATTAP</sequence>
<dbReference type="OrthoDB" id="271448at2759"/>
<evidence type="ECO:0008006" key="4">
    <source>
        <dbReference type="Google" id="ProtNLM"/>
    </source>
</evidence>
<evidence type="ECO:0000313" key="2">
    <source>
        <dbReference type="EMBL" id="KAF3043774.1"/>
    </source>
</evidence>
<feature type="chain" id="PRO_5040332667" description="Carbohydrate-binding-like protein" evidence="1">
    <location>
        <begin position="17"/>
        <end position="367"/>
    </location>
</feature>